<name>A0ABY4PA27_9LACO</name>
<keyword evidence="2" id="KW-1185">Reference proteome</keyword>
<gene>
    <name evidence="1" type="ORF">MOO45_02795</name>
</gene>
<dbReference type="Proteomes" id="UP000831495">
    <property type="component" value="Chromosome"/>
</dbReference>
<dbReference type="RefSeq" id="WP_249514871.1">
    <property type="nucleotide sequence ID" value="NZ_CP093366.1"/>
</dbReference>
<protein>
    <submittedName>
        <fullName evidence="1">Uncharacterized protein</fullName>
    </submittedName>
</protein>
<accession>A0ABY4PA27</accession>
<dbReference type="EMBL" id="CP093366">
    <property type="protein sequence ID" value="UQS82593.1"/>
    <property type="molecule type" value="Genomic_DNA"/>
</dbReference>
<sequence length="64" mass="6906">MEPKLVKLENGDYVNINYIKALSGGTGAAYLVGDDPAKGQAVHLTDKDRKKVIETMGSVIEVED</sequence>
<organism evidence="1 2">
    <name type="scientific">Bombilactobacillus folatiphilus</name>
    <dbReference type="NCBI Taxonomy" id="2923362"/>
    <lineage>
        <taxon>Bacteria</taxon>
        <taxon>Bacillati</taxon>
        <taxon>Bacillota</taxon>
        <taxon>Bacilli</taxon>
        <taxon>Lactobacillales</taxon>
        <taxon>Lactobacillaceae</taxon>
        <taxon>Bombilactobacillus</taxon>
    </lineage>
</organism>
<reference evidence="1" key="1">
    <citation type="journal article" date="2022" name="Int. J. Syst. Evol. Microbiol.">
        <title>Apilactobacillus apisilvae sp. nov., Nicolia spurrieriana gen. nov. sp. nov., Bombilactobacillus folatiphilus sp. nov. and Bombilactobacillus thymidiniphilus sp. nov., four new lactic acid bacterial isolates from stingless bees Tetragonula carbonaria and Austroplebeia australis.</title>
        <authorList>
            <person name="Oliphant S.A."/>
            <person name="Watson-Haigh N.S."/>
            <person name="Sumby K.M."/>
            <person name="Gardner J."/>
            <person name="Groom S."/>
            <person name="Jiranek V."/>
        </authorList>
    </citation>
    <scope>NUCLEOTIDE SEQUENCE</scope>
    <source>
        <strain evidence="1">SG4_D2</strain>
    </source>
</reference>
<proteinExistence type="predicted"/>
<evidence type="ECO:0000313" key="2">
    <source>
        <dbReference type="Proteomes" id="UP000831495"/>
    </source>
</evidence>
<evidence type="ECO:0000313" key="1">
    <source>
        <dbReference type="EMBL" id="UQS82593.1"/>
    </source>
</evidence>